<feature type="compositionally biased region" description="Basic and acidic residues" evidence="1">
    <location>
        <begin position="464"/>
        <end position="476"/>
    </location>
</feature>
<evidence type="ECO:0000313" key="2">
    <source>
        <dbReference type="EMBL" id="GAB1218689.1"/>
    </source>
</evidence>
<feature type="region of interest" description="Disordered" evidence="1">
    <location>
        <begin position="404"/>
        <end position="476"/>
    </location>
</feature>
<comment type="caution">
    <text evidence="2">The sequence shown here is derived from an EMBL/GenBank/DDBJ whole genome shotgun (WGS) entry which is preliminary data.</text>
</comment>
<proteinExistence type="predicted"/>
<dbReference type="Gene3D" id="3.40.50.1820">
    <property type="entry name" value="alpha/beta hydrolase"/>
    <property type="match status" value="1"/>
</dbReference>
<evidence type="ECO:0000313" key="3">
    <source>
        <dbReference type="Proteomes" id="UP001628156"/>
    </source>
</evidence>
<dbReference type="EMBL" id="BAAFRS010000002">
    <property type="protein sequence ID" value="GAB1218689.1"/>
    <property type="molecule type" value="Genomic_DNA"/>
</dbReference>
<feature type="compositionally biased region" description="Polar residues" evidence="1">
    <location>
        <begin position="435"/>
        <end position="453"/>
    </location>
</feature>
<reference evidence="2 3" key="1">
    <citation type="journal article" date="2019" name="PLoS Negl. Trop. Dis.">
        <title>Whole genome sequencing of Entamoeba nuttalli reveals mammalian host-related molecular signatures and a novel octapeptide-repeat surface protein.</title>
        <authorList>
            <person name="Tanaka M."/>
            <person name="Makiuchi T."/>
            <person name="Komiyama T."/>
            <person name="Shiina T."/>
            <person name="Osaki K."/>
            <person name="Tachibana H."/>
        </authorList>
    </citation>
    <scope>NUCLEOTIDE SEQUENCE [LARGE SCALE GENOMIC DNA]</scope>
    <source>
        <strain evidence="2 3">P19-061405</strain>
    </source>
</reference>
<protein>
    <recommendedName>
        <fullName evidence="4">Serine aminopeptidase S33 domain-containing protein</fullName>
    </recommendedName>
</protein>
<feature type="region of interest" description="Disordered" evidence="1">
    <location>
        <begin position="1"/>
        <end position="22"/>
    </location>
</feature>
<dbReference type="InterPro" id="IPR029058">
    <property type="entry name" value="AB_hydrolase_fold"/>
</dbReference>
<feature type="compositionally biased region" description="Polar residues" evidence="1">
    <location>
        <begin position="1"/>
        <end position="10"/>
    </location>
</feature>
<dbReference type="PANTHER" id="PTHR12277">
    <property type="entry name" value="ALPHA/BETA HYDROLASE DOMAIN-CONTAINING PROTEIN"/>
    <property type="match status" value="1"/>
</dbReference>
<feature type="compositionally biased region" description="Low complexity" evidence="1">
    <location>
        <begin position="404"/>
        <end position="419"/>
    </location>
</feature>
<dbReference type="PANTHER" id="PTHR12277:SF81">
    <property type="entry name" value="PROTEIN ABHD13"/>
    <property type="match status" value="1"/>
</dbReference>
<dbReference type="Proteomes" id="UP001628156">
    <property type="component" value="Unassembled WGS sequence"/>
</dbReference>
<sequence>MEQVSPSISLRNGAKQWKKRHPSNCESLPQFIKISGNVPGLLIRPADGKSKCTILYSHDSTERLETIHQWLVNMSMMLHSNIIAYEFPGYMDDSSEYSDTLVSDIITKVFNYILEEMKQPSKSIVLYGKGAGCGPTLFQAFETRKENEVGGVILINPAVNASILTRSPFHKASHIKAVTSPVAIIFGQLLTEKKYIRKLYSLIQNKGGLGVIEGGGNDLEKTHSDELTDEIINFLIEFIPELQCYFNGDELEKQRPAEYQTNSIDEISQFLKQRNLQHLTELFISYGYCKVEHFMSMCPDEIDFLGLEENDKTTFKQLIEDAKNDPLLLYPKQSTKTKPTSIASASRIICTNEAWKDLDYKNKRKSMKDVVLEAIGLSKRSHPRNSSICYGESVRDSDMFIHQSNISSGSTDSSIGPTTPNEPTSKKKGRLSFIFKQNGTKSQNEPVTLSEGSVTPAIMNDNIVLKEKEQKRRDDY</sequence>
<accession>A0ABQ0D759</accession>
<gene>
    <name evidence="2" type="ORF">ENUP19_0002G0048</name>
</gene>
<organism evidence="2 3">
    <name type="scientific">Entamoeba nuttalli</name>
    <dbReference type="NCBI Taxonomy" id="412467"/>
    <lineage>
        <taxon>Eukaryota</taxon>
        <taxon>Amoebozoa</taxon>
        <taxon>Evosea</taxon>
        <taxon>Archamoebae</taxon>
        <taxon>Mastigamoebida</taxon>
        <taxon>Entamoebidae</taxon>
        <taxon>Entamoeba</taxon>
    </lineage>
</organism>
<evidence type="ECO:0000256" key="1">
    <source>
        <dbReference type="SAM" id="MobiDB-lite"/>
    </source>
</evidence>
<keyword evidence="3" id="KW-1185">Reference proteome</keyword>
<evidence type="ECO:0008006" key="4">
    <source>
        <dbReference type="Google" id="ProtNLM"/>
    </source>
</evidence>
<name>A0ABQ0D759_9EUKA</name>
<dbReference type="SUPFAM" id="SSF53474">
    <property type="entry name" value="alpha/beta-Hydrolases"/>
    <property type="match status" value="1"/>
</dbReference>